<dbReference type="Gene3D" id="3.60.150.10">
    <property type="entry name" value="Chorismate synthase AroC"/>
    <property type="match status" value="1"/>
</dbReference>
<feature type="binding site" evidence="11">
    <location>
        <begin position="306"/>
        <end position="310"/>
    </location>
    <ligand>
        <name>FMN</name>
        <dbReference type="ChEBI" id="CHEBI:58210"/>
    </ligand>
</feature>
<evidence type="ECO:0000313" key="14">
    <source>
        <dbReference type="Proteomes" id="UP000018296"/>
    </source>
</evidence>
<comment type="catalytic activity">
    <reaction evidence="11 12">
        <text>5-O-(1-carboxyvinyl)-3-phosphoshikimate = chorismate + phosphate</text>
        <dbReference type="Rhea" id="RHEA:21020"/>
        <dbReference type="ChEBI" id="CHEBI:29748"/>
        <dbReference type="ChEBI" id="CHEBI:43474"/>
        <dbReference type="ChEBI" id="CHEBI:57701"/>
        <dbReference type="EC" id="4.2.3.5"/>
    </reaction>
</comment>
<dbReference type="InterPro" id="IPR020541">
    <property type="entry name" value="Chorismate_synthase_CS"/>
</dbReference>
<dbReference type="GO" id="GO:0004107">
    <property type="term" value="F:chorismate synthase activity"/>
    <property type="evidence" value="ECO:0007669"/>
    <property type="project" value="UniProtKB-UniRule"/>
</dbReference>
<dbReference type="SUPFAM" id="SSF103263">
    <property type="entry name" value="Chorismate synthase, AroC"/>
    <property type="match status" value="1"/>
</dbReference>
<dbReference type="PROSITE" id="PS00788">
    <property type="entry name" value="CHORISMATE_SYNTHASE_2"/>
    <property type="match status" value="1"/>
</dbReference>
<evidence type="ECO:0000256" key="9">
    <source>
        <dbReference type="ARBA" id="ARBA00023141"/>
    </source>
</evidence>
<comment type="subunit">
    <text evidence="11">Homotetramer.</text>
</comment>
<comment type="similarity">
    <text evidence="2 11 12">Belongs to the chorismate synthase family.</text>
</comment>
<dbReference type="PROSITE" id="PS00789">
    <property type="entry name" value="CHORISMATE_SYNTHASE_3"/>
    <property type="match status" value="1"/>
</dbReference>
<dbReference type="PANTHER" id="PTHR21085">
    <property type="entry name" value="CHORISMATE SYNTHASE"/>
    <property type="match status" value="1"/>
</dbReference>
<dbReference type="PROSITE" id="PS00787">
    <property type="entry name" value="CHORISMATE_SYNTHASE_1"/>
    <property type="match status" value="1"/>
</dbReference>
<dbReference type="GO" id="GO:0008652">
    <property type="term" value="P:amino acid biosynthetic process"/>
    <property type="evidence" value="ECO:0007669"/>
    <property type="project" value="UniProtKB-KW"/>
</dbReference>
<dbReference type="EC" id="4.2.3.5" evidence="3 11"/>
<evidence type="ECO:0000256" key="10">
    <source>
        <dbReference type="ARBA" id="ARBA00023239"/>
    </source>
</evidence>
<dbReference type="GO" id="GO:0009423">
    <property type="term" value="P:chorismate biosynthetic process"/>
    <property type="evidence" value="ECO:0007669"/>
    <property type="project" value="UniProtKB-UniRule"/>
</dbReference>
<dbReference type="EMBL" id="AWTC01000009">
    <property type="protein sequence ID" value="EST11645.1"/>
    <property type="molecule type" value="Genomic_DNA"/>
</dbReference>
<dbReference type="InterPro" id="IPR000453">
    <property type="entry name" value="Chorismate_synth"/>
</dbReference>
<dbReference type="PATRIC" id="fig|1395513.3.peg.2073"/>
<reference evidence="13 14" key="1">
    <citation type="journal article" date="2013" name="Genome Announc.">
        <title>Genome Sequence of Sporolactobacillus laevolacticus DSM442, an Efficient Polymer-Grade D-Lactate Producer from Agricultural Waste Cottonseed as a Nitrogen Source.</title>
        <authorList>
            <person name="Wang H."/>
            <person name="Wang L."/>
            <person name="Ju J."/>
            <person name="Yu B."/>
            <person name="Ma Y."/>
        </authorList>
    </citation>
    <scope>NUCLEOTIDE SEQUENCE [LARGE SCALE GENOMIC DNA]</scope>
    <source>
        <strain evidence="13 14">DSM 442</strain>
    </source>
</reference>
<dbReference type="UniPathway" id="UPA00053">
    <property type="reaction ID" value="UER00090"/>
</dbReference>
<evidence type="ECO:0000256" key="12">
    <source>
        <dbReference type="RuleBase" id="RU000605"/>
    </source>
</evidence>
<evidence type="ECO:0000256" key="8">
    <source>
        <dbReference type="ARBA" id="ARBA00022857"/>
    </source>
</evidence>
<dbReference type="PANTHER" id="PTHR21085:SF0">
    <property type="entry name" value="CHORISMATE SYNTHASE"/>
    <property type="match status" value="1"/>
</dbReference>
<accession>V6IWN4</accession>
<keyword evidence="5 11" id="KW-0285">Flavoprotein</keyword>
<dbReference type="eggNOG" id="COG0082">
    <property type="taxonomic scope" value="Bacteria"/>
</dbReference>
<evidence type="ECO:0000256" key="3">
    <source>
        <dbReference type="ARBA" id="ARBA00013036"/>
    </source>
</evidence>
<name>V6IWN4_9BACL</name>
<comment type="pathway">
    <text evidence="1 11 12">Metabolic intermediate biosynthesis; chorismate biosynthesis; chorismate from D-erythrose 4-phosphate and phosphoenolpyruvate: step 7/7.</text>
</comment>
<keyword evidence="6 11" id="KW-0288">FMN</keyword>
<evidence type="ECO:0000256" key="7">
    <source>
        <dbReference type="ARBA" id="ARBA00022827"/>
    </source>
</evidence>
<comment type="caution">
    <text evidence="11">Lacks conserved residue(s) required for the propagation of feature annotation.</text>
</comment>
<evidence type="ECO:0000256" key="11">
    <source>
        <dbReference type="HAMAP-Rule" id="MF_00300"/>
    </source>
</evidence>
<dbReference type="STRING" id="1395513.P343_10280"/>
<feature type="binding site" evidence="11">
    <location>
        <position position="333"/>
    </location>
    <ligand>
        <name>FMN</name>
        <dbReference type="ChEBI" id="CHEBI:58210"/>
    </ligand>
</feature>
<evidence type="ECO:0000256" key="2">
    <source>
        <dbReference type="ARBA" id="ARBA00008014"/>
    </source>
</evidence>
<keyword evidence="7 11" id="KW-0274">FAD</keyword>
<dbReference type="CDD" id="cd07304">
    <property type="entry name" value="Chorismate_synthase"/>
    <property type="match status" value="1"/>
</dbReference>
<dbReference type="Pfam" id="PF01264">
    <property type="entry name" value="Chorismate_synt"/>
    <property type="match status" value="1"/>
</dbReference>
<proteinExistence type="inferred from homology"/>
<feature type="binding site" evidence="11">
    <location>
        <position position="291"/>
    </location>
    <ligand>
        <name>FMN</name>
        <dbReference type="ChEBI" id="CHEBI:58210"/>
    </ligand>
</feature>
<dbReference type="AlphaFoldDB" id="V6IWN4"/>
<dbReference type="HAMAP" id="MF_00300">
    <property type="entry name" value="Chorismate_synth"/>
    <property type="match status" value="1"/>
</dbReference>
<dbReference type="NCBIfam" id="TIGR00033">
    <property type="entry name" value="aroC"/>
    <property type="match status" value="1"/>
</dbReference>
<evidence type="ECO:0000313" key="13">
    <source>
        <dbReference type="EMBL" id="EST11645.1"/>
    </source>
</evidence>
<dbReference type="GO" id="GO:0009073">
    <property type="term" value="P:aromatic amino acid family biosynthetic process"/>
    <property type="evidence" value="ECO:0007669"/>
    <property type="project" value="UniProtKB-KW"/>
</dbReference>
<keyword evidence="10 11" id="KW-0456">Lyase</keyword>
<feature type="binding site" evidence="11">
    <location>
        <position position="47"/>
    </location>
    <ligand>
        <name>NADP(+)</name>
        <dbReference type="ChEBI" id="CHEBI:58349"/>
    </ligand>
</feature>
<dbReference type="RefSeq" id="WP_023510308.1">
    <property type="nucleotide sequence ID" value="NZ_AWTC01000009.1"/>
</dbReference>
<evidence type="ECO:0000256" key="5">
    <source>
        <dbReference type="ARBA" id="ARBA00022630"/>
    </source>
</evidence>
<dbReference type="PIRSF" id="PIRSF001456">
    <property type="entry name" value="Chorismate_synth"/>
    <property type="match status" value="1"/>
</dbReference>
<feature type="binding site" evidence="11">
    <location>
        <position position="53"/>
    </location>
    <ligand>
        <name>NADP(+)</name>
        <dbReference type="ChEBI" id="CHEBI:58349"/>
    </ligand>
</feature>
<keyword evidence="9 11" id="KW-0057">Aromatic amino acid biosynthesis</keyword>
<gene>
    <name evidence="11" type="primary">aroC</name>
    <name evidence="13" type="ORF">P343_10280</name>
</gene>
<dbReference type="GO" id="GO:0010181">
    <property type="term" value="F:FMN binding"/>
    <property type="evidence" value="ECO:0007669"/>
    <property type="project" value="TreeGrafter"/>
</dbReference>
<protein>
    <recommendedName>
        <fullName evidence="3 11">Chorismate synthase</fullName>
        <shortName evidence="11">CS</shortName>
        <ecNumber evidence="3 11">4.2.3.5</ecNumber>
    </recommendedName>
    <alternativeName>
        <fullName evidence="11">5-enolpyruvylshikimate-3-phosphate phospholyase</fullName>
    </alternativeName>
</protein>
<dbReference type="InterPro" id="IPR035904">
    <property type="entry name" value="Chorismate_synth_AroC_sf"/>
</dbReference>
<dbReference type="NCBIfam" id="NF003793">
    <property type="entry name" value="PRK05382.1"/>
    <property type="match status" value="1"/>
</dbReference>
<feature type="binding site" evidence="11">
    <location>
        <begin position="125"/>
        <end position="127"/>
    </location>
    <ligand>
        <name>FMN</name>
        <dbReference type="ChEBI" id="CHEBI:58210"/>
    </ligand>
</feature>
<dbReference type="Proteomes" id="UP000018296">
    <property type="component" value="Unassembled WGS sequence"/>
</dbReference>
<keyword evidence="4 11" id="KW-0028">Amino-acid biosynthesis</keyword>
<dbReference type="OrthoDB" id="9771806at2"/>
<dbReference type="GO" id="GO:0005829">
    <property type="term" value="C:cytosol"/>
    <property type="evidence" value="ECO:0007669"/>
    <property type="project" value="TreeGrafter"/>
</dbReference>
<keyword evidence="8 11" id="KW-0521">NADP</keyword>
<evidence type="ECO:0000256" key="6">
    <source>
        <dbReference type="ARBA" id="ARBA00022643"/>
    </source>
</evidence>
<comment type="caution">
    <text evidence="13">The sequence shown here is derived from an EMBL/GenBank/DDBJ whole genome shotgun (WGS) entry which is preliminary data.</text>
</comment>
<organism evidence="13 14">
    <name type="scientific">Sporolactobacillus laevolacticus DSM 442</name>
    <dbReference type="NCBI Taxonomy" id="1395513"/>
    <lineage>
        <taxon>Bacteria</taxon>
        <taxon>Bacillati</taxon>
        <taxon>Bacillota</taxon>
        <taxon>Bacilli</taxon>
        <taxon>Bacillales</taxon>
        <taxon>Sporolactobacillaceae</taxon>
        <taxon>Sporolactobacillus</taxon>
    </lineage>
</organism>
<comment type="function">
    <text evidence="11">Catalyzes the anti-1,4-elimination of the C-3 phosphate and the C-6 proR hydrogen from 5-enolpyruvylshikimate-3-phosphate (EPSP) to yield chorismate, which is the branch point compound that serves as the starting substrate for the three terminal pathways of aromatic amino acid biosynthesis. This reaction introduces a second double bond into the aromatic ring system.</text>
</comment>
<comment type="cofactor">
    <cofactor evidence="11 12">
        <name>FMNH2</name>
        <dbReference type="ChEBI" id="CHEBI:57618"/>
    </cofactor>
    <text evidence="11 12">Reduced FMN (FMNH(2)).</text>
</comment>
<evidence type="ECO:0000256" key="4">
    <source>
        <dbReference type="ARBA" id="ARBA00022605"/>
    </source>
</evidence>
<sequence length="367" mass="39353">MSSCWGSQIKLSIFGESHGTAIGGVIDGLPPGVAVDFDAIAFQMKRRAPGQNRWSTQRHEDDSWEVLSGLFEGRTTGTPLAFLIRNKDQKSKAYANLNIVPRPGHADYTAQAHYHGFQDYRGGGHFSGRLTAPLVFAGAIARQILENKGIHVGAHIRSIGPVDDERFDPIKVTADQFEAIAQKNFPVITDESGEQMKEIIEAARMDRDSAGGIIEAAVIGTPSGVGAPIFDALESSIASMLFAVPAVKGVSFGDGFDLAAMRGSQANDAYDKMDDDGRLVTLSNHNGGILGGITNGMPIVLNVVIKPTASISKPQQSVNMQNGEKTELIVKGRHDPCIVPRAVPVIEAAIAFSLLDAYYLYQGLEHV</sequence>
<keyword evidence="14" id="KW-1185">Reference proteome</keyword>
<evidence type="ECO:0000256" key="1">
    <source>
        <dbReference type="ARBA" id="ARBA00005044"/>
    </source>
</evidence>